<dbReference type="AlphaFoldDB" id="A0A0D9NYY1"/>
<proteinExistence type="predicted"/>
<dbReference type="EMBL" id="KE384731">
    <property type="protein sequence ID" value="KJK79267.1"/>
    <property type="molecule type" value="Genomic_DNA"/>
</dbReference>
<gene>
    <name evidence="1" type="ORF">H634G_05507</name>
</gene>
<dbReference type="InterPro" id="IPR011990">
    <property type="entry name" value="TPR-like_helical_dom_sf"/>
</dbReference>
<evidence type="ECO:0000313" key="2">
    <source>
        <dbReference type="Proteomes" id="UP000054544"/>
    </source>
</evidence>
<reference evidence="2" key="1">
    <citation type="journal article" date="2014" name="BMC Genomics">
        <title>The genome sequence of the biocontrol fungus Metarhizium anisopliae and comparative genomics of Metarhizium species.</title>
        <authorList>
            <person name="Pattemore J.A."/>
            <person name="Hane J.K."/>
            <person name="Williams A.H."/>
            <person name="Wilson B.A."/>
            <person name="Stodart B.J."/>
            <person name="Ash G.J."/>
        </authorList>
    </citation>
    <scope>NUCLEOTIDE SEQUENCE [LARGE SCALE GENOMIC DNA]</scope>
    <source>
        <strain evidence="2">BRIP 53293</strain>
    </source>
</reference>
<dbReference type="Gene3D" id="1.25.40.10">
    <property type="entry name" value="Tetratricopeptide repeat domain"/>
    <property type="match status" value="1"/>
</dbReference>
<dbReference type="Proteomes" id="UP000054544">
    <property type="component" value="Unassembled WGS sequence"/>
</dbReference>
<dbReference type="Pfam" id="PF13424">
    <property type="entry name" value="TPR_12"/>
    <property type="match status" value="1"/>
</dbReference>
<organism evidence="1 2">
    <name type="scientific">Metarhizium anisopliae BRIP 53293</name>
    <dbReference type="NCBI Taxonomy" id="1291518"/>
    <lineage>
        <taxon>Eukaryota</taxon>
        <taxon>Fungi</taxon>
        <taxon>Dikarya</taxon>
        <taxon>Ascomycota</taxon>
        <taxon>Pezizomycotina</taxon>
        <taxon>Sordariomycetes</taxon>
        <taxon>Hypocreomycetidae</taxon>
        <taxon>Hypocreales</taxon>
        <taxon>Clavicipitaceae</taxon>
        <taxon>Metarhizium</taxon>
    </lineage>
</organism>
<evidence type="ECO:0000313" key="1">
    <source>
        <dbReference type="EMBL" id="KJK79267.1"/>
    </source>
</evidence>
<name>A0A0D9NYY1_METAN</name>
<accession>A0A0D9NYY1</accession>
<protein>
    <submittedName>
        <fullName evidence="1">Uncharacterized protein</fullName>
    </submittedName>
</protein>
<sequence>MVLVQSIFFQAPRAYMARNERLKRQIHLHNEHALRLQEAITGFRNFQTAEYAKFSLLYLHCGYDANAEELQVQVKDYILANLGPESKYDIDTALSLSHNLVLQARNNQSQVLQYQVLESTKKYYGPDHPSTSQITDTLGATRLSRSRSAEANQSHEQAIAKSSNSEGFGLNTRIHGELWITFPRLSFAILAIKRRSSCNCKLMRGWRGSWVLRLKNFGSQRYSCGNLRLHRRGASTTGPS</sequence>
<keyword evidence="2" id="KW-1185">Reference proteome</keyword>